<comment type="caution">
    <text evidence="1">The sequence shown here is derived from an EMBL/GenBank/DDBJ whole genome shotgun (WGS) entry which is preliminary data.</text>
</comment>
<gene>
    <name evidence="1" type="ORF">DFP72DRAFT_1063423</name>
</gene>
<organism evidence="1 2">
    <name type="scientific">Ephemerocybe angulata</name>
    <dbReference type="NCBI Taxonomy" id="980116"/>
    <lineage>
        <taxon>Eukaryota</taxon>
        <taxon>Fungi</taxon>
        <taxon>Dikarya</taxon>
        <taxon>Basidiomycota</taxon>
        <taxon>Agaricomycotina</taxon>
        <taxon>Agaricomycetes</taxon>
        <taxon>Agaricomycetidae</taxon>
        <taxon>Agaricales</taxon>
        <taxon>Agaricineae</taxon>
        <taxon>Psathyrellaceae</taxon>
        <taxon>Ephemerocybe</taxon>
    </lineage>
</organism>
<sequence length="215" mass="25212">MNLVRLDFAIANTTPIRRYDYPTLGEWEADLQLRARAVRDSLPPFDLTVLHPYDCKMELFELVDWLVPTYVQSRESLAEEEFFWNQFEGIMDLWKEVPYLAANPDNYTNLVCRLREGTSNLFLQNIVGKRRDVNWKVDLDIKNHAEKQSALMARVQEHQFAVDWRLQKAMQARYRTVLRHLAACHGGHYYEDIPGPCMCKITQDPHDNKACCCLC</sequence>
<dbReference type="EMBL" id="JACGCI010000014">
    <property type="protein sequence ID" value="KAF6759686.1"/>
    <property type="molecule type" value="Genomic_DNA"/>
</dbReference>
<proteinExistence type="predicted"/>
<dbReference type="AlphaFoldDB" id="A0A8H6I6H1"/>
<reference evidence="1 2" key="1">
    <citation type="submission" date="2020-07" db="EMBL/GenBank/DDBJ databases">
        <title>Comparative genomics of pyrophilous fungi reveals a link between fire events and developmental genes.</title>
        <authorList>
            <consortium name="DOE Joint Genome Institute"/>
            <person name="Steindorff A.S."/>
            <person name="Carver A."/>
            <person name="Calhoun S."/>
            <person name="Stillman K."/>
            <person name="Liu H."/>
            <person name="Lipzen A."/>
            <person name="Pangilinan J."/>
            <person name="Labutti K."/>
            <person name="Bruns T.D."/>
            <person name="Grigoriev I.V."/>
        </authorList>
    </citation>
    <scope>NUCLEOTIDE SEQUENCE [LARGE SCALE GENOMIC DNA]</scope>
    <source>
        <strain evidence="1 2">CBS 144469</strain>
    </source>
</reference>
<evidence type="ECO:0000313" key="1">
    <source>
        <dbReference type="EMBL" id="KAF6759686.1"/>
    </source>
</evidence>
<keyword evidence="2" id="KW-1185">Reference proteome</keyword>
<evidence type="ECO:0000313" key="2">
    <source>
        <dbReference type="Proteomes" id="UP000521943"/>
    </source>
</evidence>
<accession>A0A8H6I6H1</accession>
<protein>
    <submittedName>
        <fullName evidence="1">Uncharacterized protein</fullName>
    </submittedName>
</protein>
<name>A0A8H6I6H1_9AGAR</name>
<dbReference type="Proteomes" id="UP000521943">
    <property type="component" value="Unassembled WGS sequence"/>
</dbReference>